<name>A0A9W7FLN3_9STRA</name>
<feature type="compositionally biased region" description="Basic and acidic residues" evidence="1">
    <location>
        <begin position="62"/>
        <end position="73"/>
    </location>
</feature>
<dbReference type="InterPro" id="IPR014752">
    <property type="entry name" value="Arrestin-like_C"/>
</dbReference>
<dbReference type="OrthoDB" id="201180at2759"/>
<comment type="caution">
    <text evidence="2">The sequence shown here is derived from an EMBL/GenBank/DDBJ whole genome shotgun (WGS) entry which is preliminary data.</text>
</comment>
<feature type="region of interest" description="Disordered" evidence="1">
    <location>
        <begin position="685"/>
        <end position="705"/>
    </location>
</feature>
<keyword evidence="3" id="KW-1185">Reference proteome</keyword>
<dbReference type="AlphaFoldDB" id="A0A9W7FLN3"/>
<gene>
    <name evidence="2" type="ORF">TrLO_g13087</name>
</gene>
<evidence type="ECO:0000313" key="2">
    <source>
        <dbReference type="EMBL" id="GMI14273.1"/>
    </source>
</evidence>
<dbReference type="Gene3D" id="2.60.40.640">
    <property type="match status" value="1"/>
</dbReference>
<reference evidence="3" key="1">
    <citation type="journal article" date="2023" name="Commun. Biol.">
        <title>Genome analysis of Parmales, the sister group of diatoms, reveals the evolutionary specialization of diatoms from phago-mixotrophs to photoautotrophs.</title>
        <authorList>
            <person name="Ban H."/>
            <person name="Sato S."/>
            <person name="Yoshikawa S."/>
            <person name="Yamada K."/>
            <person name="Nakamura Y."/>
            <person name="Ichinomiya M."/>
            <person name="Sato N."/>
            <person name="Blanc-Mathieu R."/>
            <person name="Endo H."/>
            <person name="Kuwata A."/>
            <person name="Ogata H."/>
        </authorList>
    </citation>
    <scope>NUCLEOTIDE SEQUENCE [LARGE SCALE GENOMIC DNA]</scope>
    <source>
        <strain evidence="3">NIES 3700</strain>
    </source>
</reference>
<evidence type="ECO:0000313" key="3">
    <source>
        <dbReference type="Proteomes" id="UP001165122"/>
    </source>
</evidence>
<evidence type="ECO:0000256" key="1">
    <source>
        <dbReference type="SAM" id="MobiDB-lite"/>
    </source>
</evidence>
<organism evidence="2 3">
    <name type="scientific">Triparma laevis f. longispina</name>
    <dbReference type="NCBI Taxonomy" id="1714387"/>
    <lineage>
        <taxon>Eukaryota</taxon>
        <taxon>Sar</taxon>
        <taxon>Stramenopiles</taxon>
        <taxon>Ochrophyta</taxon>
        <taxon>Bolidophyceae</taxon>
        <taxon>Parmales</taxon>
        <taxon>Triparmaceae</taxon>
        <taxon>Triparma</taxon>
    </lineage>
</organism>
<dbReference type="EMBL" id="BRXW01000209">
    <property type="protein sequence ID" value="GMI14273.1"/>
    <property type="molecule type" value="Genomic_DNA"/>
</dbReference>
<dbReference type="Proteomes" id="UP001165122">
    <property type="component" value="Unassembled WGS sequence"/>
</dbReference>
<proteinExistence type="predicted"/>
<protein>
    <submittedName>
        <fullName evidence="2">Uncharacterized protein</fullName>
    </submittedName>
</protein>
<accession>A0A9W7FLN3</accession>
<feature type="compositionally biased region" description="Basic and acidic residues" evidence="1">
    <location>
        <begin position="24"/>
        <end position="39"/>
    </location>
</feature>
<feature type="compositionally biased region" description="Low complexity" evidence="1">
    <location>
        <begin position="118"/>
        <end position="155"/>
    </location>
</feature>
<feature type="region of interest" description="Disordered" evidence="1">
    <location>
        <begin position="20"/>
        <end position="155"/>
    </location>
</feature>
<sequence length="705" mass="76794">MNTSFATDVEEKTVKAAVENLFKGSDEQSRIDPKTEHSGTSKLRPPTPPLGGEGGITPAVTDDARGRKLESVVDKSNANAANGGSVVGHAPALGSKDVSKKAAKKASKKDPTSTELDSPSTAAPSSSILPPTTSTSLRLRSPSSTSPSSQSFHLSTSETSRLTLSLFLSPSHILTRNPSLLPLIDTTILETSDGTIRSMTPIIKPGLTSITGLTSIHIKKGINGEKSLRIKNVKVVVEGWENVKLKVDESKDVEGKGGSFMKKSYRTVIGKTPVLEFEEYLVGGRSSRAIKYEDDTTHTYPFSISLDKNLPPSLNYHREGVSIDYKLRIIVEIDKDENILRPMLGGINIVKFKIIKKGGTRLRNSSRLNSKEVGWIQESRIVYVDQKEWFYNTSPDPERKHEKGGFWRVHVVGVEGGGGVGWITGKGNVIEPVQPGLILETGGRVLVAAADVKIPLETPWQTFGCKPKMEKGMTKLRSTEGCCIPVGAGYIGLELTLNRTIFWKNDSGNREGGVGKIESENFRKSVGSFDGGGIGGYGVNVNEGLRRISPNELHLKNPTCTLRGVIKIKNTSKDEIPQAKVFIMREEIISVRKDRKTHRRTNICRVRTLKWGPILPHSIFTRDLAIGVNFSSHPPSLQTNNLSFKYHVLLEADVAGGGNYAKCPSTKIDFLLVEGTAPEKILDEDEGAERGRAQSGKFAAMSMTD</sequence>